<proteinExistence type="predicted"/>
<dbReference type="EMBL" id="JAKOGI010001093">
    <property type="protein sequence ID" value="KAJ8427793.1"/>
    <property type="molecule type" value="Genomic_DNA"/>
</dbReference>
<evidence type="ECO:0000313" key="2">
    <source>
        <dbReference type="Proteomes" id="UP001153076"/>
    </source>
</evidence>
<evidence type="ECO:0000313" key="1">
    <source>
        <dbReference type="EMBL" id="KAJ8427793.1"/>
    </source>
</evidence>
<gene>
    <name evidence="1" type="ORF">Cgig2_032852</name>
</gene>
<comment type="caution">
    <text evidence="1">The sequence shown here is derived from an EMBL/GenBank/DDBJ whole genome shotgun (WGS) entry which is preliminary data.</text>
</comment>
<accession>A0A9Q1H0C2</accession>
<protein>
    <submittedName>
        <fullName evidence="1">Uncharacterized protein</fullName>
    </submittedName>
</protein>
<dbReference type="Proteomes" id="UP001153076">
    <property type="component" value="Unassembled WGS sequence"/>
</dbReference>
<dbReference type="OrthoDB" id="1024009at2759"/>
<keyword evidence="2" id="KW-1185">Reference proteome</keyword>
<sequence>MRIMQVLVGYISTPLLAMEMELVTNVRSSLRLAYALTLTDREEDLSECLLKFVPASWLRGLIHVVLKARTGDRFWKYCIGNLATDMFIELLHRRQRSYPKLCWMSVFLKHHTSAWSSNHGYYAKPVTLHNKGRISGIIWDSFKATPHSTAKSRQELVDSIRIALLLAFLRSTAYADAGLWDVITPKCLE</sequence>
<reference evidence="1" key="1">
    <citation type="submission" date="2022-04" db="EMBL/GenBank/DDBJ databases">
        <title>Carnegiea gigantea Genome sequencing and assembly v2.</title>
        <authorList>
            <person name="Copetti D."/>
            <person name="Sanderson M.J."/>
            <person name="Burquez A."/>
            <person name="Wojciechowski M.F."/>
        </authorList>
    </citation>
    <scope>NUCLEOTIDE SEQUENCE</scope>
    <source>
        <strain evidence="1">SGP5-SGP5p</strain>
        <tissue evidence="1">Aerial part</tissue>
    </source>
</reference>
<dbReference type="AlphaFoldDB" id="A0A9Q1H0C2"/>
<organism evidence="1 2">
    <name type="scientific">Carnegiea gigantea</name>
    <dbReference type="NCBI Taxonomy" id="171969"/>
    <lineage>
        <taxon>Eukaryota</taxon>
        <taxon>Viridiplantae</taxon>
        <taxon>Streptophyta</taxon>
        <taxon>Embryophyta</taxon>
        <taxon>Tracheophyta</taxon>
        <taxon>Spermatophyta</taxon>
        <taxon>Magnoliopsida</taxon>
        <taxon>eudicotyledons</taxon>
        <taxon>Gunneridae</taxon>
        <taxon>Pentapetalae</taxon>
        <taxon>Caryophyllales</taxon>
        <taxon>Cactineae</taxon>
        <taxon>Cactaceae</taxon>
        <taxon>Cactoideae</taxon>
        <taxon>Echinocereeae</taxon>
        <taxon>Carnegiea</taxon>
    </lineage>
</organism>
<name>A0A9Q1H0C2_9CARY</name>